<dbReference type="InterPro" id="IPR050819">
    <property type="entry name" value="Tripeptidyl-peptidase_I"/>
</dbReference>
<reference evidence="14" key="1">
    <citation type="journal article" date="2023" name="Mol. Phylogenet. Evol.">
        <title>Genome-scale phylogeny and comparative genomics of the fungal order Sordariales.</title>
        <authorList>
            <person name="Hensen N."/>
            <person name="Bonometti L."/>
            <person name="Westerberg I."/>
            <person name="Brannstrom I.O."/>
            <person name="Guillou S."/>
            <person name="Cros-Aarteil S."/>
            <person name="Calhoun S."/>
            <person name="Haridas S."/>
            <person name="Kuo A."/>
            <person name="Mondo S."/>
            <person name="Pangilinan J."/>
            <person name="Riley R."/>
            <person name="LaButti K."/>
            <person name="Andreopoulos B."/>
            <person name="Lipzen A."/>
            <person name="Chen C."/>
            <person name="Yan M."/>
            <person name="Daum C."/>
            <person name="Ng V."/>
            <person name="Clum A."/>
            <person name="Steindorff A."/>
            <person name="Ohm R.A."/>
            <person name="Martin F."/>
            <person name="Silar P."/>
            <person name="Natvig D.O."/>
            <person name="Lalanne C."/>
            <person name="Gautier V."/>
            <person name="Ament-Velasquez S.L."/>
            <person name="Kruys A."/>
            <person name="Hutchinson M.I."/>
            <person name="Powell A.J."/>
            <person name="Barry K."/>
            <person name="Miller A.N."/>
            <person name="Grigoriev I.V."/>
            <person name="Debuchy R."/>
            <person name="Gladieux P."/>
            <person name="Hiltunen Thoren M."/>
            <person name="Johannesson H."/>
        </authorList>
    </citation>
    <scope>NUCLEOTIDE SEQUENCE</scope>
    <source>
        <strain evidence="14">CBS 314.62</strain>
    </source>
</reference>
<feature type="binding site" evidence="11">
    <location>
        <position position="666"/>
    </location>
    <ligand>
        <name>Ca(2+)</name>
        <dbReference type="ChEBI" id="CHEBI:29108"/>
    </ligand>
</feature>
<keyword evidence="9 11" id="KW-0106">Calcium</keyword>
<evidence type="ECO:0000259" key="13">
    <source>
        <dbReference type="PROSITE" id="PS51695"/>
    </source>
</evidence>
<evidence type="ECO:0000256" key="9">
    <source>
        <dbReference type="ARBA" id="ARBA00022837"/>
    </source>
</evidence>
<dbReference type="GO" id="GO:0004252">
    <property type="term" value="F:serine-type endopeptidase activity"/>
    <property type="evidence" value="ECO:0007669"/>
    <property type="project" value="UniProtKB-UniRule"/>
</dbReference>
<evidence type="ECO:0000256" key="3">
    <source>
        <dbReference type="ARBA" id="ARBA00004239"/>
    </source>
</evidence>
<keyword evidence="8 11" id="KW-0720">Serine protease</keyword>
<reference evidence="14" key="2">
    <citation type="submission" date="2023-06" db="EMBL/GenBank/DDBJ databases">
        <authorList>
            <consortium name="Lawrence Berkeley National Laboratory"/>
            <person name="Haridas S."/>
            <person name="Hensen N."/>
            <person name="Bonometti L."/>
            <person name="Westerberg I."/>
            <person name="Brannstrom I.O."/>
            <person name="Guillou S."/>
            <person name="Cros-Aarteil S."/>
            <person name="Calhoun S."/>
            <person name="Kuo A."/>
            <person name="Mondo S."/>
            <person name="Pangilinan J."/>
            <person name="Riley R."/>
            <person name="Labutti K."/>
            <person name="Andreopoulos B."/>
            <person name="Lipzen A."/>
            <person name="Chen C."/>
            <person name="Yanf M."/>
            <person name="Daum C."/>
            <person name="Ng V."/>
            <person name="Clum A."/>
            <person name="Steindorff A."/>
            <person name="Ohm R."/>
            <person name="Martin F."/>
            <person name="Silar P."/>
            <person name="Natvig D."/>
            <person name="Lalanne C."/>
            <person name="Gautier V."/>
            <person name="Ament-Velasquez S.L."/>
            <person name="Kruys A."/>
            <person name="Hutchinson M.I."/>
            <person name="Powell A.J."/>
            <person name="Barry K."/>
            <person name="Miller A.N."/>
            <person name="Grigoriev I.V."/>
            <person name="Debuchy R."/>
            <person name="Gladieux P."/>
            <person name="Thoren M.H."/>
            <person name="Johannesson H."/>
        </authorList>
    </citation>
    <scope>NUCLEOTIDE SEQUENCE</scope>
    <source>
        <strain evidence="14">CBS 314.62</strain>
    </source>
</reference>
<comment type="subcellular location">
    <subcellularLocation>
        <location evidence="3">Secreted</location>
        <location evidence="3">Extracellular space</location>
    </subcellularLocation>
</comment>
<sequence>MLFIQLAAPLVVGLVLEAAASVIPHDAPAPHSIKKRVVPATHMLHERGLPHWTSTWEKRAKVPSDALLPMRIGLRQANVDVGHDMLMERSDPASPSFGKHMSATEVIDLFAPAEDSVRVVIDWVVSSGIPRERVSQSANKQWIQFDAKASEAEDLLITDYFIFEHHATGTKNIAADAYHIPSHIREHIDYITPGIRLRADPGKVRKHKRQQEAARLKKRGVVPTYTGLVPISEKKLPGLPQLNSSVCNLYVTPECIRTQYTVPEGKTAAPGNELGVFESLDDHYSKDDLDAYFSKIYPKIPNGTYPIEKLIDGAVGAAQTSDQVGAESDLDFQAAWPLIWPQKTVLFQTDDQFYEVNQTTLTTPYLGFWNTFFDALDGSYCHLSAFGETGNCKKPECLDPVYPDPNPGGYKGQLQCGVYKPTNVISISYGGGEADLPAYYSKRQCLEILKLGLQGVTVVISSGDDGVGSYEGDGGYPNGCAGKDGTVFYPATDATCPYVLAVGSTQFDSTGVAGAKLNEVATQRFPSGGGFSNVFEAPLWQKHAVKTYFDTVKLNFTGYTNPGTNFSDVGTGVYHIGGRGYPDVSAVGDRYVIRYNSSWYTIGGTSLSAPVWAGLLTLVNEERIAAKKGTLGFINPALYANPHVFNDVTSGSNPNCKSTGFLAAPGWDPVSGLGSPNFPKLLDLLLRLP</sequence>
<evidence type="ECO:0000256" key="6">
    <source>
        <dbReference type="ARBA" id="ARBA00022723"/>
    </source>
</evidence>
<evidence type="ECO:0000256" key="8">
    <source>
        <dbReference type="ARBA" id="ARBA00022825"/>
    </source>
</evidence>
<dbReference type="Gene3D" id="3.40.50.200">
    <property type="entry name" value="Peptidase S8/S53 domain"/>
    <property type="match status" value="1"/>
</dbReference>
<evidence type="ECO:0000313" key="14">
    <source>
        <dbReference type="EMBL" id="KAK3690392.1"/>
    </source>
</evidence>
<dbReference type="CDD" id="cd11377">
    <property type="entry name" value="Pro-peptidase_S53"/>
    <property type="match status" value="1"/>
</dbReference>
<dbReference type="InterPro" id="IPR015366">
    <property type="entry name" value="S53_propep"/>
</dbReference>
<evidence type="ECO:0000256" key="10">
    <source>
        <dbReference type="ARBA" id="ARBA00023145"/>
    </source>
</evidence>
<evidence type="ECO:0000256" key="12">
    <source>
        <dbReference type="SAM" id="SignalP"/>
    </source>
</evidence>
<evidence type="ECO:0000256" key="5">
    <source>
        <dbReference type="ARBA" id="ARBA00022670"/>
    </source>
</evidence>
<proteinExistence type="predicted"/>
<dbReference type="Pfam" id="PF09286">
    <property type="entry name" value="Pro-kuma_activ"/>
    <property type="match status" value="1"/>
</dbReference>
<comment type="catalytic activity">
    <reaction evidence="1">
        <text>Release of an N-terminal tripeptide from a polypeptide.</text>
        <dbReference type="EC" id="3.4.14.10"/>
    </reaction>
</comment>
<dbReference type="CDD" id="cd04056">
    <property type="entry name" value="Peptidases_S53"/>
    <property type="match status" value="1"/>
</dbReference>
<dbReference type="GO" id="GO:0006508">
    <property type="term" value="P:proteolysis"/>
    <property type="evidence" value="ECO:0007669"/>
    <property type="project" value="UniProtKB-KW"/>
</dbReference>
<dbReference type="PANTHER" id="PTHR14218">
    <property type="entry name" value="PROTEASE S8 TRIPEPTIDYL PEPTIDASE I CLN2"/>
    <property type="match status" value="1"/>
</dbReference>
<feature type="active site" description="Charge relay system" evidence="11">
    <location>
        <position position="327"/>
    </location>
</feature>
<dbReference type="SMART" id="SM00944">
    <property type="entry name" value="Pro-kuma_activ"/>
    <property type="match status" value="1"/>
</dbReference>
<comment type="caution">
    <text evidence="14">The sequence shown here is derived from an EMBL/GenBank/DDBJ whole genome shotgun (WGS) entry which is preliminary data.</text>
</comment>
<keyword evidence="15" id="KW-1185">Reference proteome</keyword>
<dbReference type="Pfam" id="PF00082">
    <property type="entry name" value="Peptidase_S8"/>
    <property type="match status" value="1"/>
</dbReference>
<dbReference type="Proteomes" id="UP001270362">
    <property type="component" value="Unassembled WGS sequence"/>
</dbReference>
<dbReference type="PROSITE" id="PS00138">
    <property type="entry name" value="SUBTILASE_SER"/>
    <property type="match status" value="1"/>
</dbReference>
<dbReference type="PANTHER" id="PTHR14218:SF19">
    <property type="entry name" value="SERINE PROTEASE AORO, PUTATIVE (AFU_ORTHOLOGUE AFUA_6G10250)-RELATED"/>
    <property type="match status" value="1"/>
</dbReference>
<accession>A0AAE1CE99</accession>
<comment type="cofactor">
    <cofactor evidence="11">
        <name>Ca(2+)</name>
        <dbReference type="ChEBI" id="CHEBI:29108"/>
    </cofactor>
    <text evidence="11">Binds 1 Ca(2+) ion per subunit.</text>
</comment>
<comment type="function">
    <text evidence="2">Secreted tripeptidyl-peptidase which degrades proteins at acidic pHs and is involved in virulence.</text>
</comment>
<feature type="active site" description="Charge relay system" evidence="11">
    <location>
        <position position="606"/>
    </location>
</feature>
<keyword evidence="7 11" id="KW-0378">Hydrolase</keyword>
<dbReference type="AlphaFoldDB" id="A0AAE1CE99"/>
<name>A0AAE1CE99_9PEZI</name>
<evidence type="ECO:0000313" key="15">
    <source>
        <dbReference type="Proteomes" id="UP001270362"/>
    </source>
</evidence>
<dbReference type="EC" id="3.4.14.10" evidence="4"/>
<dbReference type="InterPro" id="IPR000209">
    <property type="entry name" value="Peptidase_S8/S53_dom"/>
</dbReference>
<feature type="binding site" evidence="11">
    <location>
        <position position="647"/>
    </location>
    <ligand>
        <name>Ca(2+)</name>
        <dbReference type="ChEBI" id="CHEBI:29108"/>
    </ligand>
</feature>
<evidence type="ECO:0000256" key="1">
    <source>
        <dbReference type="ARBA" id="ARBA00001910"/>
    </source>
</evidence>
<keyword evidence="5 11" id="KW-0645">Protease</keyword>
<keyword evidence="10" id="KW-0865">Zymogen</keyword>
<dbReference type="PROSITE" id="PS51695">
    <property type="entry name" value="SEDOLISIN"/>
    <property type="match status" value="1"/>
</dbReference>
<feature type="binding site" evidence="11">
    <location>
        <position position="648"/>
    </location>
    <ligand>
        <name>Ca(2+)</name>
        <dbReference type="ChEBI" id="CHEBI:29108"/>
    </ligand>
</feature>
<evidence type="ECO:0000256" key="11">
    <source>
        <dbReference type="PROSITE-ProRule" id="PRU01032"/>
    </source>
</evidence>
<protein>
    <recommendedName>
        <fullName evidence="4">tripeptidyl-peptidase II</fullName>
        <ecNumber evidence="4">3.4.14.10</ecNumber>
    </recommendedName>
</protein>
<feature type="domain" description="Peptidase S53" evidence="13">
    <location>
        <begin position="250"/>
        <end position="688"/>
    </location>
</feature>
<keyword evidence="12" id="KW-0732">Signal</keyword>
<evidence type="ECO:0000256" key="2">
    <source>
        <dbReference type="ARBA" id="ARBA00002451"/>
    </source>
</evidence>
<dbReference type="InterPro" id="IPR030400">
    <property type="entry name" value="Sedolisin_dom"/>
</dbReference>
<dbReference type="EMBL" id="JAULSO010000002">
    <property type="protein sequence ID" value="KAK3690392.1"/>
    <property type="molecule type" value="Genomic_DNA"/>
</dbReference>
<gene>
    <name evidence="14" type="ORF">B0T22DRAFT_192485</name>
</gene>
<dbReference type="SUPFAM" id="SSF54897">
    <property type="entry name" value="Protease propeptides/inhibitors"/>
    <property type="match status" value="1"/>
</dbReference>
<feature type="active site" description="Charge relay system" evidence="11">
    <location>
        <position position="331"/>
    </location>
</feature>
<keyword evidence="6 11" id="KW-0479">Metal-binding</keyword>
<organism evidence="14 15">
    <name type="scientific">Podospora appendiculata</name>
    <dbReference type="NCBI Taxonomy" id="314037"/>
    <lineage>
        <taxon>Eukaryota</taxon>
        <taxon>Fungi</taxon>
        <taxon>Dikarya</taxon>
        <taxon>Ascomycota</taxon>
        <taxon>Pezizomycotina</taxon>
        <taxon>Sordariomycetes</taxon>
        <taxon>Sordariomycetidae</taxon>
        <taxon>Sordariales</taxon>
        <taxon>Podosporaceae</taxon>
        <taxon>Podospora</taxon>
    </lineage>
</organism>
<feature type="chain" id="PRO_5041907588" description="tripeptidyl-peptidase II" evidence="12">
    <location>
        <begin position="21"/>
        <end position="689"/>
    </location>
</feature>
<evidence type="ECO:0000256" key="4">
    <source>
        <dbReference type="ARBA" id="ARBA00012462"/>
    </source>
</evidence>
<dbReference type="InterPro" id="IPR023828">
    <property type="entry name" value="Peptidase_S8_Ser-AS"/>
</dbReference>
<dbReference type="SUPFAM" id="SSF52743">
    <property type="entry name" value="Subtilisin-like"/>
    <property type="match status" value="1"/>
</dbReference>
<dbReference type="GO" id="GO:0046872">
    <property type="term" value="F:metal ion binding"/>
    <property type="evidence" value="ECO:0007669"/>
    <property type="project" value="UniProtKB-UniRule"/>
</dbReference>
<dbReference type="InterPro" id="IPR036852">
    <property type="entry name" value="Peptidase_S8/S53_dom_sf"/>
</dbReference>
<feature type="signal peptide" evidence="12">
    <location>
        <begin position="1"/>
        <end position="20"/>
    </location>
</feature>
<dbReference type="GO" id="GO:0008240">
    <property type="term" value="F:tripeptidyl-peptidase activity"/>
    <property type="evidence" value="ECO:0007669"/>
    <property type="project" value="UniProtKB-EC"/>
</dbReference>
<evidence type="ECO:0000256" key="7">
    <source>
        <dbReference type="ARBA" id="ARBA00022801"/>
    </source>
</evidence>
<feature type="binding site" evidence="11">
    <location>
        <position position="668"/>
    </location>
    <ligand>
        <name>Ca(2+)</name>
        <dbReference type="ChEBI" id="CHEBI:29108"/>
    </ligand>
</feature>
<dbReference type="GO" id="GO:0005576">
    <property type="term" value="C:extracellular region"/>
    <property type="evidence" value="ECO:0007669"/>
    <property type="project" value="UniProtKB-SubCell"/>
</dbReference>